<comment type="caution">
    <text evidence="18">The sequence shown here is derived from an EMBL/GenBank/DDBJ whole genome shotgun (WGS) entry which is preliminary data.</text>
</comment>
<dbReference type="EMBL" id="DVNI01000134">
    <property type="protein sequence ID" value="HIU64945.1"/>
    <property type="molecule type" value="Genomic_DNA"/>
</dbReference>
<dbReference type="GO" id="GO:0009252">
    <property type="term" value="P:peptidoglycan biosynthetic process"/>
    <property type="evidence" value="ECO:0007669"/>
    <property type="project" value="UniProtKB-KW"/>
</dbReference>
<reference evidence="18" key="2">
    <citation type="journal article" date="2021" name="PeerJ">
        <title>Extensive microbial diversity within the chicken gut microbiome revealed by metagenomics and culture.</title>
        <authorList>
            <person name="Gilroy R."/>
            <person name="Ravi A."/>
            <person name="Getino M."/>
            <person name="Pursley I."/>
            <person name="Horton D.L."/>
            <person name="Alikhan N.F."/>
            <person name="Baker D."/>
            <person name="Gharbi K."/>
            <person name="Hall N."/>
            <person name="Watson M."/>
            <person name="Adriaenssens E.M."/>
            <person name="Foster-Nyarko E."/>
            <person name="Jarju S."/>
            <person name="Secka A."/>
            <person name="Antonio M."/>
            <person name="Oren A."/>
            <person name="Chaudhuri R.R."/>
            <person name="La Ragione R."/>
            <person name="Hildebrand F."/>
            <person name="Pallen M.J."/>
        </authorList>
    </citation>
    <scope>NUCLEOTIDE SEQUENCE</scope>
    <source>
        <strain evidence="18">CHK160-1198</strain>
    </source>
</reference>
<dbReference type="Pfam" id="PF01098">
    <property type="entry name" value="FTSW_RODA_SPOVE"/>
    <property type="match status" value="1"/>
</dbReference>
<dbReference type="PANTHER" id="PTHR30474">
    <property type="entry name" value="CELL CYCLE PROTEIN"/>
    <property type="match status" value="1"/>
</dbReference>
<evidence type="ECO:0000256" key="17">
    <source>
        <dbReference type="SAM" id="Phobius"/>
    </source>
</evidence>
<dbReference type="PROSITE" id="PS51257">
    <property type="entry name" value="PROKAR_LIPOPROTEIN"/>
    <property type="match status" value="1"/>
</dbReference>
<evidence type="ECO:0000256" key="14">
    <source>
        <dbReference type="ARBA" id="ARBA00044770"/>
    </source>
</evidence>
<keyword evidence="6" id="KW-0573">Peptidoglycan synthesis</keyword>
<feature type="transmembrane region" description="Helical" evidence="17">
    <location>
        <begin position="236"/>
        <end position="257"/>
    </location>
</feature>
<evidence type="ECO:0000256" key="3">
    <source>
        <dbReference type="ARBA" id="ARBA00022679"/>
    </source>
</evidence>
<dbReference type="EC" id="2.4.99.28" evidence="14"/>
<comment type="subcellular location">
    <subcellularLocation>
        <location evidence="1">Membrane</location>
        <topology evidence="1">Multi-pass membrane protein</topology>
    </subcellularLocation>
</comment>
<feature type="transmembrane region" description="Helical" evidence="17">
    <location>
        <begin position="269"/>
        <end position="297"/>
    </location>
</feature>
<protein>
    <recommendedName>
        <fullName evidence="12">Probable peptidoglycan glycosyltransferase FtsW</fullName>
        <ecNumber evidence="14">2.4.99.28</ecNumber>
    </recommendedName>
    <alternativeName>
        <fullName evidence="13">Cell division protein FtsW</fullName>
    </alternativeName>
    <alternativeName>
        <fullName evidence="10">Cell wall polymerase</fullName>
    </alternativeName>
    <alternativeName>
        <fullName evidence="9">Peptidoglycan polymerase</fullName>
    </alternativeName>
</protein>
<evidence type="ECO:0000313" key="18">
    <source>
        <dbReference type="EMBL" id="HIU64945.1"/>
    </source>
</evidence>
<evidence type="ECO:0000256" key="16">
    <source>
        <dbReference type="ARBA" id="ARBA00049966"/>
    </source>
</evidence>
<evidence type="ECO:0000256" key="10">
    <source>
        <dbReference type="ARBA" id="ARBA00033270"/>
    </source>
</evidence>
<evidence type="ECO:0000256" key="8">
    <source>
        <dbReference type="ARBA" id="ARBA00023136"/>
    </source>
</evidence>
<dbReference type="GO" id="GO:0005886">
    <property type="term" value="C:plasma membrane"/>
    <property type="evidence" value="ECO:0007669"/>
    <property type="project" value="TreeGrafter"/>
</dbReference>
<evidence type="ECO:0000256" key="13">
    <source>
        <dbReference type="ARBA" id="ARBA00041418"/>
    </source>
</evidence>
<keyword evidence="8 17" id="KW-0472">Membrane</keyword>
<comment type="function">
    <text evidence="16">Peptidoglycan polymerase that is essential for cell division.</text>
</comment>
<dbReference type="AlphaFoldDB" id="A0A9D1MQT8"/>
<evidence type="ECO:0000256" key="5">
    <source>
        <dbReference type="ARBA" id="ARBA00022960"/>
    </source>
</evidence>
<dbReference type="GO" id="GO:0015648">
    <property type="term" value="F:lipid-linked peptidoglycan transporter activity"/>
    <property type="evidence" value="ECO:0007669"/>
    <property type="project" value="TreeGrafter"/>
</dbReference>
<name>A0A9D1MQT8_9FIRM</name>
<evidence type="ECO:0000256" key="9">
    <source>
        <dbReference type="ARBA" id="ARBA00032370"/>
    </source>
</evidence>
<dbReference type="PANTHER" id="PTHR30474:SF2">
    <property type="entry name" value="PEPTIDOGLYCAN GLYCOSYLTRANSFERASE FTSW-RELATED"/>
    <property type="match status" value="1"/>
</dbReference>
<comment type="catalytic activity">
    <reaction evidence="15">
        <text>[GlcNAc-(1-&gt;4)-Mur2Ac(oyl-L-Ala-gamma-D-Glu-L-Lys-D-Ala-D-Ala)](n)-di-trans,octa-cis-undecaprenyl diphosphate + beta-D-GlcNAc-(1-&gt;4)-Mur2Ac(oyl-L-Ala-gamma-D-Glu-L-Lys-D-Ala-D-Ala)-di-trans,octa-cis-undecaprenyl diphosphate = [GlcNAc-(1-&gt;4)-Mur2Ac(oyl-L-Ala-gamma-D-Glu-L-Lys-D-Ala-D-Ala)](n+1)-di-trans,octa-cis-undecaprenyl diphosphate + di-trans,octa-cis-undecaprenyl diphosphate + H(+)</text>
        <dbReference type="Rhea" id="RHEA:23708"/>
        <dbReference type="Rhea" id="RHEA-COMP:9602"/>
        <dbReference type="Rhea" id="RHEA-COMP:9603"/>
        <dbReference type="ChEBI" id="CHEBI:15378"/>
        <dbReference type="ChEBI" id="CHEBI:58405"/>
        <dbReference type="ChEBI" id="CHEBI:60033"/>
        <dbReference type="ChEBI" id="CHEBI:78435"/>
        <dbReference type="EC" id="2.4.99.28"/>
    </reaction>
</comment>
<evidence type="ECO:0000256" key="11">
    <source>
        <dbReference type="ARBA" id="ARBA00038053"/>
    </source>
</evidence>
<gene>
    <name evidence="18" type="ORF">IAB06_07935</name>
</gene>
<sequence>MYKRFLIWDNPKDAILVLTLLLMTLGCINVFSASFVEAKDMFDNGYYYLYRYAGFGLAGLGLMAFLGWGPSYKVWLRHRQIWYLILLVVLICVDLFGVTNKGAQRWLYIGGLSIQPSELVKLGIIVLGAGSLGEFLKRGQRVSLFQINKCLPLMQAVAFAGLVLIQPDMGTAAIILALMFGLYIVAGLPLMQLMLLLGCGVILAVGFVLVAPYRLARVQIWFDPWQDAGNTGYQMVQALMSIGSGGLFGTSFGMGTGKFFYLPEAHTDFAFAIFCQEWGLAGATLLIVLFLLLGAAIQQIALNTQSEEAFLLVTGINFLIVGQAVANMAMVCGLLPVIGVPLTFISYGGTALVVSLAALGLVINIFYAEAKQQQEKVNVAAAFEERKQELLKRRGRFRGWQK</sequence>
<evidence type="ECO:0000256" key="15">
    <source>
        <dbReference type="ARBA" id="ARBA00049902"/>
    </source>
</evidence>
<reference evidence="18" key="1">
    <citation type="submission" date="2020-10" db="EMBL/GenBank/DDBJ databases">
        <authorList>
            <person name="Gilroy R."/>
        </authorList>
    </citation>
    <scope>NUCLEOTIDE SEQUENCE</scope>
    <source>
        <strain evidence="18">CHK160-1198</strain>
    </source>
</reference>
<evidence type="ECO:0000256" key="2">
    <source>
        <dbReference type="ARBA" id="ARBA00022676"/>
    </source>
</evidence>
<keyword evidence="5" id="KW-0133">Cell shape</keyword>
<dbReference type="InterPro" id="IPR018365">
    <property type="entry name" value="Cell_cycle_FtsW-rel_CS"/>
</dbReference>
<comment type="similarity">
    <text evidence="11">Belongs to the SEDS family. FtsW subfamily.</text>
</comment>
<organism evidence="18 19">
    <name type="scientific">Candidatus Avacidaminococcus intestinavium</name>
    <dbReference type="NCBI Taxonomy" id="2840684"/>
    <lineage>
        <taxon>Bacteria</taxon>
        <taxon>Bacillati</taxon>
        <taxon>Bacillota</taxon>
        <taxon>Negativicutes</taxon>
        <taxon>Acidaminococcales</taxon>
        <taxon>Acidaminococcaceae</taxon>
        <taxon>Acidaminococcaceae incertae sedis</taxon>
        <taxon>Candidatus Avacidaminococcus</taxon>
    </lineage>
</organism>
<evidence type="ECO:0000256" key="1">
    <source>
        <dbReference type="ARBA" id="ARBA00004141"/>
    </source>
</evidence>
<dbReference type="GO" id="GO:0008360">
    <property type="term" value="P:regulation of cell shape"/>
    <property type="evidence" value="ECO:0007669"/>
    <property type="project" value="UniProtKB-KW"/>
</dbReference>
<keyword evidence="4 17" id="KW-0812">Transmembrane</keyword>
<proteinExistence type="inferred from homology"/>
<dbReference type="GO" id="GO:0032153">
    <property type="term" value="C:cell division site"/>
    <property type="evidence" value="ECO:0007669"/>
    <property type="project" value="TreeGrafter"/>
</dbReference>
<keyword evidence="7 17" id="KW-1133">Transmembrane helix</keyword>
<dbReference type="InterPro" id="IPR001182">
    <property type="entry name" value="FtsW/RodA"/>
</dbReference>
<evidence type="ECO:0000256" key="6">
    <source>
        <dbReference type="ARBA" id="ARBA00022984"/>
    </source>
</evidence>
<dbReference type="PROSITE" id="PS00428">
    <property type="entry name" value="FTSW_RODA_SPOVE"/>
    <property type="match status" value="1"/>
</dbReference>
<accession>A0A9D1MQT8</accession>
<feature type="transmembrane region" description="Helical" evidence="17">
    <location>
        <begin position="81"/>
        <end position="99"/>
    </location>
</feature>
<evidence type="ECO:0000256" key="4">
    <source>
        <dbReference type="ARBA" id="ARBA00022692"/>
    </source>
</evidence>
<feature type="transmembrane region" description="Helical" evidence="17">
    <location>
        <begin position="309"/>
        <end position="338"/>
    </location>
</feature>
<feature type="transmembrane region" description="Helical" evidence="17">
    <location>
        <begin position="344"/>
        <end position="367"/>
    </location>
</feature>
<keyword evidence="2" id="KW-0328">Glycosyltransferase</keyword>
<keyword evidence="18" id="KW-0131">Cell cycle</keyword>
<evidence type="ECO:0000313" key="19">
    <source>
        <dbReference type="Proteomes" id="UP000824099"/>
    </source>
</evidence>
<dbReference type="GO" id="GO:0008955">
    <property type="term" value="F:peptidoglycan glycosyltransferase activity"/>
    <property type="evidence" value="ECO:0007669"/>
    <property type="project" value="UniProtKB-EC"/>
</dbReference>
<keyword evidence="3" id="KW-0808">Transferase</keyword>
<dbReference type="Proteomes" id="UP000824099">
    <property type="component" value="Unassembled WGS sequence"/>
</dbReference>
<evidence type="ECO:0000256" key="12">
    <source>
        <dbReference type="ARBA" id="ARBA00041185"/>
    </source>
</evidence>
<feature type="transmembrane region" description="Helical" evidence="17">
    <location>
        <begin position="49"/>
        <end position="69"/>
    </location>
</feature>
<keyword evidence="18" id="KW-0132">Cell division</keyword>
<evidence type="ECO:0000256" key="7">
    <source>
        <dbReference type="ARBA" id="ARBA00022989"/>
    </source>
</evidence>
<feature type="transmembrane region" description="Helical" evidence="17">
    <location>
        <begin position="157"/>
        <end position="184"/>
    </location>
</feature>
<feature type="transmembrane region" description="Helical" evidence="17">
    <location>
        <begin position="190"/>
        <end position="215"/>
    </location>
</feature>
<dbReference type="GO" id="GO:0051301">
    <property type="term" value="P:cell division"/>
    <property type="evidence" value="ECO:0007669"/>
    <property type="project" value="UniProtKB-KW"/>
</dbReference>